<dbReference type="RefSeq" id="WP_124947770.1">
    <property type="nucleotide sequence ID" value="NZ_BHVT01000073.1"/>
</dbReference>
<dbReference type="PANTHER" id="PTHR43031:SF1">
    <property type="entry name" value="PYRIDINE NUCLEOTIDE-DISULPHIDE OXIDOREDUCTASE"/>
    <property type="match status" value="1"/>
</dbReference>
<dbReference type="EMBL" id="SMCO01000001">
    <property type="protein sequence ID" value="TCV90264.1"/>
    <property type="molecule type" value="Genomic_DNA"/>
</dbReference>
<dbReference type="SMART" id="SM00450">
    <property type="entry name" value="RHOD"/>
    <property type="match status" value="1"/>
</dbReference>
<dbReference type="PROSITE" id="PS50206">
    <property type="entry name" value="RHODANESE_3"/>
    <property type="match status" value="1"/>
</dbReference>
<dbReference type="SUPFAM" id="SSF52821">
    <property type="entry name" value="Rhodanese/Cell cycle control phosphatase"/>
    <property type="match status" value="1"/>
</dbReference>
<dbReference type="Proteomes" id="UP000295367">
    <property type="component" value="Unassembled WGS sequence"/>
</dbReference>
<feature type="domain" description="Rhodanese" evidence="1">
    <location>
        <begin position="58"/>
        <end position="146"/>
    </location>
</feature>
<sequence length="155" mass="17241">MIEINRTLSIGILFLGLVLAALPSYGADSATVKTMEEYLDFVDYGGATIFPEQIPSEDWKRFYVIDARDADQYQKDHIPGSINIEWRQVLAKRAELPKDKPVLIYCNTGSLSAQAGFALRVAGMDNVRILQGGYSEWKSKGGFDANRRASLPAKH</sequence>
<organism evidence="2 3">
    <name type="scientific">Sulfurirhabdus autotrophica</name>
    <dbReference type="NCBI Taxonomy" id="1706046"/>
    <lineage>
        <taxon>Bacteria</taxon>
        <taxon>Pseudomonadati</taxon>
        <taxon>Pseudomonadota</taxon>
        <taxon>Betaproteobacteria</taxon>
        <taxon>Nitrosomonadales</taxon>
        <taxon>Sulfuricellaceae</taxon>
        <taxon>Sulfurirhabdus</taxon>
    </lineage>
</organism>
<dbReference type="OrthoDB" id="9781034at2"/>
<accession>A0A4R3YH23</accession>
<gene>
    <name evidence="2" type="ORF">EDC63_101234</name>
</gene>
<dbReference type="Gene3D" id="3.40.250.10">
    <property type="entry name" value="Rhodanese-like domain"/>
    <property type="match status" value="1"/>
</dbReference>
<evidence type="ECO:0000313" key="2">
    <source>
        <dbReference type="EMBL" id="TCV90264.1"/>
    </source>
</evidence>
<name>A0A4R3YH23_9PROT</name>
<dbReference type="InterPro" id="IPR036873">
    <property type="entry name" value="Rhodanese-like_dom_sf"/>
</dbReference>
<dbReference type="CDD" id="cd00158">
    <property type="entry name" value="RHOD"/>
    <property type="match status" value="1"/>
</dbReference>
<reference evidence="2 3" key="1">
    <citation type="submission" date="2019-03" db="EMBL/GenBank/DDBJ databases">
        <title>Genomic Encyclopedia of Type Strains, Phase IV (KMG-IV): sequencing the most valuable type-strain genomes for metagenomic binning, comparative biology and taxonomic classification.</title>
        <authorList>
            <person name="Goeker M."/>
        </authorList>
    </citation>
    <scope>NUCLEOTIDE SEQUENCE [LARGE SCALE GENOMIC DNA]</scope>
    <source>
        <strain evidence="2 3">DSM 100309</strain>
    </source>
</reference>
<protein>
    <submittedName>
        <fullName evidence="2">Rhodanese-like domain-containing protein</fullName>
    </submittedName>
</protein>
<dbReference type="AlphaFoldDB" id="A0A4R3YH23"/>
<keyword evidence="3" id="KW-1185">Reference proteome</keyword>
<evidence type="ECO:0000313" key="3">
    <source>
        <dbReference type="Proteomes" id="UP000295367"/>
    </source>
</evidence>
<comment type="caution">
    <text evidence="2">The sequence shown here is derived from an EMBL/GenBank/DDBJ whole genome shotgun (WGS) entry which is preliminary data.</text>
</comment>
<dbReference type="InterPro" id="IPR050229">
    <property type="entry name" value="GlpE_sulfurtransferase"/>
</dbReference>
<evidence type="ECO:0000259" key="1">
    <source>
        <dbReference type="PROSITE" id="PS50206"/>
    </source>
</evidence>
<dbReference type="PANTHER" id="PTHR43031">
    <property type="entry name" value="FAD-DEPENDENT OXIDOREDUCTASE"/>
    <property type="match status" value="1"/>
</dbReference>
<dbReference type="InterPro" id="IPR001763">
    <property type="entry name" value="Rhodanese-like_dom"/>
</dbReference>
<dbReference type="Pfam" id="PF00581">
    <property type="entry name" value="Rhodanese"/>
    <property type="match status" value="1"/>
</dbReference>
<proteinExistence type="predicted"/>